<evidence type="ECO:0000256" key="4">
    <source>
        <dbReference type="ARBA" id="ARBA00022490"/>
    </source>
</evidence>
<dbReference type="EMBL" id="BEZZ01000041">
    <property type="protein sequence ID" value="GCC23849.1"/>
    <property type="molecule type" value="Genomic_DNA"/>
</dbReference>
<keyword evidence="8" id="KW-1185">Reference proteome</keyword>
<evidence type="ECO:0000313" key="8">
    <source>
        <dbReference type="Proteomes" id="UP000287033"/>
    </source>
</evidence>
<reference evidence="7 8" key="1">
    <citation type="journal article" date="2018" name="Nat. Ecol. Evol.">
        <title>Shark genomes provide insights into elasmobranch evolution and the origin of vertebrates.</title>
        <authorList>
            <person name="Hara Y"/>
            <person name="Yamaguchi K"/>
            <person name="Onimaru K"/>
            <person name="Kadota M"/>
            <person name="Koyanagi M"/>
            <person name="Keeley SD"/>
            <person name="Tatsumi K"/>
            <person name="Tanaka K"/>
            <person name="Motone F"/>
            <person name="Kageyama Y"/>
            <person name="Nozu R"/>
            <person name="Adachi N"/>
            <person name="Nishimura O"/>
            <person name="Nakagawa R"/>
            <person name="Tanegashima C"/>
            <person name="Kiyatake I"/>
            <person name="Matsumoto R"/>
            <person name="Murakumo K"/>
            <person name="Nishida K"/>
            <person name="Terakita A"/>
            <person name="Kuratani S"/>
            <person name="Sato K"/>
            <person name="Hyodo S Kuraku.S."/>
        </authorList>
    </citation>
    <scope>NUCLEOTIDE SEQUENCE [LARGE SCALE GENOMIC DNA]</scope>
</reference>
<dbReference type="GO" id="GO:0016020">
    <property type="term" value="C:membrane"/>
    <property type="evidence" value="ECO:0007669"/>
    <property type="project" value="UniProtKB-SubCell"/>
</dbReference>
<sequence>MNECNKCVAGDQLKRDNSIHPVSNCGHFSPTEYHNYSQRVQCVKELVKKLPKPNHDTLRVLVKHLQKIIAKALVNLMSSQSLGIVFGPTLMWPENESSNMAVLMTYQNQIIDLILTEHTEIFGP</sequence>
<proteinExistence type="predicted"/>
<keyword evidence="5" id="KW-0472">Membrane</keyword>
<dbReference type="GO" id="GO:0005737">
    <property type="term" value="C:cytoplasm"/>
    <property type="evidence" value="ECO:0007669"/>
    <property type="project" value="UniProtKB-SubCell"/>
</dbReference>
<dbReference type="InterPro" id="IPR000198">
    <property type="entry name" value="RhoGAP_dom"/>
</dbReference>
<comment type="caution">
    <text evidence="7">The sequence shown here is derived from an EMBL/GenBank/DDBJ whole genome shotgun (WGS) entry which is preliminary data.</text>
</comment>
<dbReference type="PANTHER" id="PTHR23176:SF108">
    <property type="entry name" value="RHO GTPASE-ACTIVATING PROTEIN 15"/>
    <property type="match status" value="1"/>
</dbReference>
<dbReference type="GO" id="GO:0005096">
    <property type="term" value="F:GTPase activator activity"/>
    <property type="evidence" value="ECO:0007669"/>
    <property type="project" value="UniProtKB-KW"/>
</dbReference>
<feature type="domain" description="Rho-GAP" evidence="6">
    <location>
        <begin position="1"/>
        <end position="122"/>
    </location>
</feature>
<evidence type="ECO:0000256" key="2">
    <source>
        <dbReference type="ARBA" id="ARBA00004496"/>
    </source>
</evidence>
<dbReference type="Proteomes" id="UP000287033">
    <property type="component" value="Unassembled WGS sequence"/>
</dbReference>
<comment type="subcellular location">
    <subcellularLocation>
        <location evidence="2">Cytoplasm</location>
    </subcellularLocation>
    <subcellularLocation>
        <location evidence="1">Membrane</location>
        <topology evidence="1">Peripheral membrane protein</topology>
    </subcellularLocation>
</comment>
<dbReference type="SMART" id="SM00324">
    <property type="entry name" value="RhoGAP"/>
    <property type="match status" value="1"/>
</dbReference>
<evidence type="ECO:0000259" key="6">
    <source>
        <dbReference type="PROSITE" id="PS50238"/>
    </source>
</evidence>
<dbReference type="OrthoDB" id="79452at2759"/>
<dbReference type="SUPFAM" id="SSF48350">
    <property type="entry name" value="GTPase activation domain, GAP"/>
    <property type="match status" value="1"/>
</dbReference>
<evidence type="ECO:0000256" key="1">
    <source>
        <dbReference type="ARBA" id="ARBA00004170"/>
    </source>
</evidence>
<dbReference type="OMA" id="EHTEIFG"/>
<keyword evidence="3" id="KW-0343">GTPase activation</keyword>
<accession>A0A401S0D7</accession>
<dbReference type="PANTHER" id="PTHR23176">
    <property type="entry name" value="RHO/RAC/CDC GTPASE-ACTIVATING PROTEIN"/>
    <property type="match status" value="1"/>
</dbReference>
<protein>
    <recommendedName>
        <fullName evidence="6">Rho-GAP domain-containing protein</fullName>
    </recommendedName>
</protein>
<dbReference type="STRING" id="137246.A0A401S0D7"/>
<evidence type="ECO:0000313" key="7">
    <source>
        <dbReference type="EMBL" id="GCC23849.1"/>
    </source>
</evidence>
<dbReference type="Gene3D" id="1.10.555.10">
    <property type="entry name" value="Rho GTPase activation protein"/>
    <property type="match status" value="1"/>
</dbReference>
<dbReference type="AlphaFoldDB" id="A0A401S0D7"/>
<name>A0A401S0D7_CHIPU</name>
<dbReference type="InterPro" id="IPR050729">
    <property type="entry name" value="Rho-GAP"/>
</dbReference>
<organism evidence="7 8">
    <name type="scientific">Chiloscyllium punctatum</name>
    <name type="common">Brownbanded bambooshark</name>
    <name type="synonym">Hemiscyllium punctatum</name>
    <dbReference type="NCBI Taxonomy" id="137246"/>
    <lineage>
        <taxon>Eukaryota</taxon>
        <taxon>Metazoa</taxon>
        <taxon>Chordata</taxon>
        <taxon>Craniata</taxon>
        <taxon>Vertebrata</taxon>
        <taxon>Chondrichthyes</taxon>
        <taxon>Elasmobranchii</taxon>
        <taxon>Galeomorphii</taxon>
        <taxon>Galeoidea</taxon>
        <taxon>Orectolobiformes</taxon>
        <taxon>Hemiscylliidae</taxon>
        <taxon>Chiloscyllium</taxon>
    </lineage>
</organism>
<gene>
    <name evidence="7" type="ORF">chiPu_0002247</name>
</gene>
<evidence type="ECO:0000256" key="5">
    <source>
        <dbReference type="ARBA" id="ARBA00023136"/>
    </source>
</evidence>
<dbReference type="PROSITE" id="PS50238">
    <property type="entry name" value="RHOGAP"/>
    <property type="match status" value="1"/>
</dbReference>
<dbReference type="GO" id="GO:0007165">
    <property type="term" value="P:signal transduction"/>
    <property type="evidence" value="ECO:0007669"/>
    <property type="project" value="InterPro"/>
</dbReference>
<keyword evidence="4" id="KW-0963">Cytoplasm</keyword>
<dbReference type="Pfam" id="PF00620">
    <property type="entry name" value="RhoGAP"/>
    <property type="match status" value="1"/>
</dbReference>
<dbReference type="InterPro" id="IPR008936">
    <property type="entry name" value="Rho_GTPase_activation_prot"/>
</dbReference>
<evidence type="ECO:0000256" key="3">
    <source>
        <dbReference type="ARBA" id="ARBA00022468"/>
    </source>
</evidence>